<gene>
    <name evidence="1" type="ORF">SM436_05550</name>
</gene>
<organism evidence="1 2">
    <name type="scientific">Actinomadura chokoriensis</name>
    <dbReference type="NCBI Taxonomy" id="454156"/>
    <lineage>
        <taxon>Bacteria</taxon>
        <taxon>Bacillati</taxon>
        <taxon>Actinomycetota</taxon>
        <taxon>Actinomycetes</taxon>
        <taxon>Streptosporangiales</taxon>
        <taxon>Thermomonosporaceae</taxon>
        <taxon>Actinomadura</taxon>
    </lineage>
</organism>
<dbReference type="Proteomes" id="UP001569904">
    <property type="component" value="Unassembled WGS sequence"/>
</dbReference>
<dbReference type="EMBL" id="JAXCEH010000002">
    <property type="protein sequence ID" value="MFA1553148.1"/>
    <property type="molecule type" value="Genomic_DNA"/>
</dbReference>
<dbReference type="RefSeq" id="WP_371939489.1">
    <property type="nucleotide sequence ID" value="NZ_JAXCEH010000002.1"/>
</dbReference>
<name>A0ABV4QRB5_9ACTN</name>
<proteinExistence type="predicted"/>
<reference evidence="1 2" key="1">
    <citation type="submission" date="2023-11" db="EMBL/GenBank/DDBJ databases">
        <title>Actinomadura monticuli sp. nov., isolated from volcanic ash.</title>
        <authorList>
            <person name="Lee S.D."/>
            <person name="Yang H."/>
            <person name="Kim I.S."/>
        </authorList>
    </citation>
    <scope>NUCLEOTIDE SEQUENCE [LARGE SCALE GENOMIC DNA]</scope>
    <source>
        <strain evidence="1 2">DSM 45346</strain>
    </source>
</reference>
<comment type="caution">
    <text evidence="1">The sequence shown here is derived from an EMBL/GenBank/DDBJ whole genome shotgun (WGS) entry which is preliminary data.</text>
</comment>
<keyword evidence="2" id="KW-1185">Reference proteome</keyword>
<protein>
    <submittedName>
        <fullName evidence="1">Uncharacterized protein</fullName>
    </submittedName>
</protein>
<accession>A0ABV4QRB5</accession>
<sequence length="137" mass="14257">MSSRLSPEDRYTIQVAAHGVVTLMASSVPGALTAPRAGIAAAKAMSTATGLTGEVLAEKPPRLPFKGSVAEIAKTVLPALTRSVRTLDRVQDGESDNFRRTVRMIAESAANANAGGPTPAEAEMLRKIEDALRATAS</sequence>
<evidence type="ECO:0000313" key="1">
    <source>
        <dbReference type="EMBL" id="MFA1553148.1"/>
    </source>
</evidence>
<evidence type="ECO:0000313" key="2">
    <source>
        <dbReference type="Proteomes" id="UP001569904"/>
    </source>
</evidence>